<evidence type="ECO:0000256" key="1">
    <source>
        <dbReference type="ARBA" id="ARBA00010982"/>
    </source>
</evidence>
<dbReference type="InterPro" id="IPR002155">
    <property type="entry name" value="Thiolase"/>
</dbReference>
<comment type="similarity">
    <text evidence="1 4">Belongs to the thiolase-like superfamily. Thiolase family.</text>
</comment>
<keyword evidence="3 4" id="KW-0012">Acyltransferase</keyword>
<dbReference type="InterPro" id="IPR020616">
    <property type="entry name" value="Thiolase_N"/>
</dbReference>
<dbReference type="InterPro" id="IPR020617">
    <property type="entry name" value="Thiolase_C"/>
</dbReference>
<organism evidence="7 8">
    <name type="scientific">Paracidovorax wautersii</name>
    <dbReference type="NCBI Taxonomy" id="1177982"/>
    <lineage>
        <taxon>Bacteria</taxon>
        <taxon>Pseudomonadati</taxon>
        <taxon>Pseudomonadota</taxon>
        <taxon>Betaproteobacteria</taxon>
        <taxon>Burkholderiales</taxon>
        <taxon>Comamonadaceae</taxon>
        <taxon>Paracidovorax</taxon>
    </lineage>
</organism>
<evidence type="ECO:0000313" key="8">
    <source>
        <dbReference type="Proteomes" id="UP000461670"/>
    </source>
</evidence>
<reference evidence="8" key="1">
    <citation type="journal article" date="2020" name="MBio">
        <title>Horizontal gene transfer to a defensive symbiont with a reduced genome amongst a multipartite beetle microbiome.</title>
        <authorList>
            <person name="Waterworth S.C."/>
            <person name="Florez L.V."/>
            <person name="Rees E.R."/>
            <person name="Hertweck C."/>
            <person name="Kaltenpoth M."/>
            <person name="Kwan J.C."/>
        </authorList>
    </citation>
    <scope>NUCLEOTIDE SEQUENCE [LARGE SCALE GENOMIC DNA]</scope>
</reference>
<evidence type="ECO:0000256" key="3">
    <source>
        <dbReference type="ARBA" id="ARBA00023315"/>
    </source>
</evidence>
<evidence type="ECO:0000259" key="5">
    <source>
        <dbReference type="Pfam" id="PF00108"/>
    </source>
</evidence>
<dbReference type="PIRSF" id="PIRSF000429">
    <property type="entry name" value="Ac-CoA_Ac_transf"/>
    <property type="match status" value="1"/>
</dbReference>
<proteinExistence type="inferred from homology"/>
<evidence type="ECO:0000313" key="7">
    <source>
        <dbReference type="EMBL" id="KAF1019149.1"/>
    </source>
</evidence>
<accession>A0A7V8JP07</accession>
<comment type="caution">
    <text evidence="7">The sequence shown here is derived from an EMBL/GenBank/DDBJ whole genome shotgun (WGS) entry which is preliminary data.</text>
</comment>
<evidence type="ECO:0000259" key="6">
    <source>
        <dbReference type="Pfam" id="PF02803"/>
    </source>
</evidence>
<name>A0A7V8JP07_9BURK</name>
<evidence type="ECO:0000256" key="4">
    <source>
        <dbReference type="RuleBase" id="RU003557"/>
    </source>
</evidence>
<feature type="domain" description="Thiolase C-terminal" evidence="6">
    <location>
        <begin position="259"/>
        <end position="380"/>
    </location>
</feature>
<dbReference type="Proteomes" id="UP000461670">
    <property type="component" value="Unassembled WGS sequence"/>
</dbReference>
<feature type="domain" description="Thiolase N-terminal" evidence="5">
    <location>
        <begin position="6"/>
        <end position="214"/>
    </location>
</feature>
<dbReference type="Gene3D" id="3.40.47.10">
    <property type="match status" value="1"/>
</dbReference>
<dbReference type="GO" id="GO:0003988">
    <property type="term" value="F:acetyl-CoA C-acyltransferase activity"/>
    <property type="evidence" value="ECO:0007669"/>
    <property type="project" value="UniProtKB-ARBA"/>
</dbReference>
<dbReference type="InterPro" id="IPR016039">
    <property type="entry name" value="Thiolase-like"/>
</dbReference>
<sequence>MAHPAVIVGWARSAVAPHGGALRHLTPHALGAPVLQALLARSGVPAGAVDAVVLGNALGAGGNPARMVALAAGLPDRCAALTVDTQCCAGLDAVSLGVGLLAAGQAEVVVAGGVEAWSRAPIRQHRPLTADEPPVPYERPAFAPDPARDPDLLEAAARHALAQQVTRAEQDAYAMHSHARARDHAAGLPGEIVPVAGLACDAHPRALTLARAARMPVVAEVGDAAFALSPLAISPRADGCGLVLLATPAACRRLGLTARAAWRAGVSIGAEPEMPLRAAALAAQTALARLALDKRLLAAIELHDAFAVQGLDFRAALGVDDGVLNRRGGGLARGHPIGASAAIALVRLLTDLAHDHTPGALGLAAVAGAGGLGAAAVVERL</sequence>
<protein>
    <submittedName>
        <fullName evidence="7">Acetyl-CoA acetyltransferase</fullName>
    </submittedName>
</protein>
<dbReference type="PANTHER" id="PTHR18919">
    <property type="entry name" value="ACETYL-COA C-ACYLTRANSFERASE"/>
    <property type="match status" value="1"/>
</dbReference>
<dbReference type="AlphaFoldDB" id="A0A7V8JP07"/>
<evidence type="ECO:0000256" key="2">
    <source>
        <dbReference type="ARBA" id="ARBA00022679"/>
    </source>
</evidence>
<gene>
    <name evidence="7" type="primary">phaA_2</name>
    <name evidence="7" type="ORF">GAK30_03291</name>
</gene>
<dbReference type="EMBL" id="WNDQ01000063">
    <property type="protein sequence ID" value="KAF1019149.1"/>
    <property type="molecule type" value="Genomic_DNA"/>
</dbReference>
<dbReference type="Pfam" id="PF02803">
    <property type="entry name" value="Thiolase_C"/>
    <property type="match status" value="1"/>
</dbReference>
<dbReference type="PANTHER" id="PTHR18919:SF107">
    <property type="entry name" value="ACETYL-COA ACETYLTRANSFERASE, CYTOSOLIC"/>
    <property type="match status" value="1"/>
</dbReference>
<keyword evidence="2 4" id="KW-0808">Transferase</keyword>
<dbReference type="CDD" id="cd00751">
    <property type="entry name" value="thiolase"/>
    <property type="match status" value="1"/>
</dbReference>
<dbReference type="SUPFAM" id="SSF53901">
    <property type="entry name" value="Thiolase-like"/>
    <property type="match status" value="2"/>
</dbReference>
<dbReference type="Pfam" id="PF00108">
    <property type="entry name" value="Thiolase_N"/>
    <property type="match status" value="1"/>
</dbReference>